<comment type="caution">
    <text evidence="13">The sequence shown here is derived from an EMBL/GenBank/DDBJ whole genome shotgun (WGS) entry which is preliminary data.</text>
</comment>
<keyword evidence="8 10" id="KW-1133">Transmembrane helix</keyword>
<organism evidence="13 14">
    <name type="scientific">Kaistia hirudinis</name>
    <dbReference type="NCBI Taxonomy" id="1293440"/>
    <lineage>
        <taxon>Bacteria</taxon>
        <taxon>Pseudomonadati</taxon>
        <taxon>Pseudomonadota</taxon>
        <taxon>Alphaproteobacteria</taxon>
        <taxon>Hyphomicrobiales</taxon>
        <taxon>Kaistiaceae</taxon>
        <taxon>Kaistia</taxon>
    </lineage>
</organism>
<evidence type="ECO:0000256" key="7">
    <source>
        <dbReference type="ARBA" id="ARBA00022840"/>
    </source>
</evidence>
<dbReference type="EMBL" id="JACIDS010000005">
    <property type="protein sequence ID" value="MBB3933017.1"/>
    <property type="molecule type" value="Genomic_DNA"/>
</dbReference>
<dbReference type="CDD" id="cd18548">
    <property type="entry name" value="ABC_6TM_Tm287_like"/>
    <property type="match status" value="1"/>
</dbReference>
<feature type="domain" description="ABC transporter" evidence="11">
    <location>
        <begin position="352"/>
        <end position="588"/>
    </location>
</feature>
<keyword evidence="3" id="KW-0813">Transport</keyword>
<dbReference type="Pfam" id="PF00664">
    <property type="entry name" value="ABC_membrane"/>
    <property type="match status" value="1"/>
</dbReference>
<dbReference type="SUPFAM" id="SSF90123">
    <property type="entry name" value="ABC transporter transmembrane region"/>
    <property type="match status" value="1"/>
</dbReference>
<dbReference type="InterPro" id="IPR036640">
    <property type="entry name" value="ABC1_TM_sf"/>
</dbReference>
<keyword evidence="7 13" id="KW-0067">ATP-binding</keyword>
<dbReference type="InterPro" id="IPR003439">
    <property type="entry name" value="ABC_transporter-like_ATP-bd"/>
</dbReference>
<keyword evidence="5 10" id="KW-0812">Transmembrane</keyword>
<name>A0A840AVD7_9HYPH</name>
<evidence type="ECO:0000256" key="9">
    <source>
        <dbReference type="ARBA" id="ARBA00023136"/>
    </source>
</evidence>
<dbReference type="Gene3D" id="1.20.1560.10">
    <property type="entry name" value="ABC transporter type 1, transmembrane domain"/>
    <property type="match status" value="1"/>
</dbReference>
<accession>A0A840AVD7</accession>
<evidence type="ECO:0000256" key="4">
    <source>
        <dbReference type="ARBA" id="ARBA00022475"/>
    </source>
</evidence>
<dbReference type="Proteomes" id="UP000553963">
    <property type="component" value="Unassembled WGS sequence"/>
</dbReference>
<dbReference type="GO" id="GO:0016887">
    <property type="term" value="F:ATP hydrolysis activity"/>
    <property type="evidence" value="ECO:0007669"/>
    <property type="project" value="InterPro"/>
</dbReference>
<evidence type="ECO:0000256" key="8">
    <source>
        <dbReference type="ARBA" id="ARBA00022989"/>
    </source>
</evidence>
<dbReference type="GO" id="GO:0015421">
    <property type="term" value="F:ABC-type oligopeptide transporter activity"/>
    <property type="evidence" value="ECO:0007669"/>
    <property type="project" value="TreeGrafter"/>
</dbReference>
<dbReference type="InterPro" id="IPR011527">
    <property type="entry name" value="ABC1_TM_dom"/>
</dbReference>
<dbReference type="GO" id="GO:0005524">
    <property type="term" value="F:ATP binding"/>
    <property type="evidence" value="ECO:0007669"/>
    <property type="project" value="UniProtKB-KW"/>
</dbReference>
<comment type="similarity">
    <text evidence="2">Belongs to the ABC transporter superfamily.</text>
</comment>
<evidence type="ECO:0000313" key="13">
    <source>
        <dbReference type="EMBL" id="MBB3933017.1"/>
    </source>
</evidence>
<dbReference type="PANTHER" id="PTHR43394">
    <property type="entry name" value="ATP-DEPENDENT PERMEASE MDL1, MITOCHONDRIAL"/>
    <property type="match status" value="1"/>
</dbReference>
<dbReference type="Gene3D" id="3.40.50.300">
    <property type="entry name" value="P-loop containing nucleotide triphosphate hydrolases"/>
    <property type="match status" value="1"/>
</dbReference>
<evidence type="ECO:0000313" key="14">
    <source>
        <dbReference type="Proteomes" id="UP000553963"/>
    </source>
</evidence>
<dbReference type="FunFam" id="3.40.50.300:FF:000854">
    <property type="entry name" value="Multidrug ABC transporter ATP-binding protein"/>
    <property type="match status" value="1"/>
</dbReference>
<evidence type="ECO:0000256" key="6">
    <source>
        <dbReference type="ARBA" id="ARBA00022741"/>
    </source>
</evidence>
<keyword evidence="14" id="KW-1185">Reference proteome</keyword>
<feature type="transmembrane region" description="Helical" evidence="10">
    <location>
        <begin position="69"/>
        <end position="93"/>
    </location>
</feature>
<keyword evidence="6" id="KW-0547">Nucleotide-binding</keyword>
<comment type="subcellular location">
    <subcellularLocation>
        <location evidence="1">Cell membrane</location>
        <topology evidence="1">Multi-pass membrane protein</topology>
    </subcellularLocation>
</comment>
<evidence type="ECO:0000256" key="1">
    <source>
        <dbReference type="ARBA" id="ARBA00004651"/>
    </source>
</evidence>
<proteinExistence type="inferred from homology"/>
<feature type="domain" description="ABC transmembrane type-1" evidence="12">
    <location>
        <begin position="33"/>
        <end position="315"/>
    </location>
</feature>
<dbReference type="InterPro" id="IPR039421">
    <property type="entry name" value="Type_1_exporter"/>
</dbReference>
<evidence type="ECO:0000256" key="3">
    <source>
        <dbReference type="ARBA" id="ARBA00022448"/>
    </source>
</evidence>
<keyword evidence="4" id="KW-1003">Cell membrane</keyword>
<feature type="transmembrane region" description="Helical" evidence="10">
    <location>
        <begin position="288"/>
        <end position="313"/>
    </location>
</feature>
<gene>
    <name evidence="13" type="ORF">GGR25_004081</name>
</gene>
<reference evidence="13 14" key="1">
    <citation type="submission" date="2020-08" db="EMBL/GenBank/DDBJ databases">
        <title>Genomic Encyclopedia of Type Strains, Phase IV (KMG-IV): sequencing the most valuable type-strain genomes for metagenomic binning, comparative biology and taxonomic classification.</title>
        <authorList>
            <person name="Goeker M."/>
        </authorList>
    </citation>
    <scope>NUCLEOTIDE SEQUENCE [LARGE SCALE GENOMIC DNA]</scope>
    <source>
        <strain evidence="13 14">DSM 25966</strain>
    </source>
</reference>
<feature type="transmembrane region" description="Helical" evidence="10">
    <location>
        <begin position="172"/>
        <end position="192"/>
    </location>
</feature>
<evidence type="ECO:0000256" key="2">
    <source>
        <dbReference type="ARBA" id="ARBA00005417"/>
    </source>
</evidence>
<feature type="transmembrane region" description="Helical" evidence="10">
    <location>
        <begin position="31"/>
        <end position="49"/>
    </location>
</feature>
<dbReference type="InterPro" id="IPR027417">
    <property type="entry name" value="P-loop_NTPase"/>
</dbReference>
<dbReference type="PROSITE" id="PS50929">
    <property type="entry name" value="ABC_TM1F"/>
    <property type="match status" value="1"/>
</dbReference>
<dbReference type="PROSITE" id="PS00211">
    <property type="entry name" value="ABC_TRANSPORTER_1"/>
    <property type="match status" value="1"/>
</dbReference>
<evidence type="ECO:0000259" key="12">
    <source>
        <dbReference type="PROSITE" id="PS50929"/>
    </source>
</evidence>
<dbReference type="InterPro" id="IPR017871">
    <property type="entry name" value="ABC_transporter-like_CS"/>
</dbReference>
<dbReference type="RefSeq" id="WP_211200359.1">
    <property type="nucleotide sequence ID" value="NZ_JACIDS010000005.1"/>
</dbReference>
<evidence type="ECO:0000256" key="10">
    <source>
        <dbReference type="SAM" id="Phobius"/>
    </source>
</evidence>
<sequence length="596" mass="64352">MSDVVEGMRRREGNGGRAALWARLLEPYRKLILLLILCQAGQSIASLALPSLSANVIDRGILDGDHAYIFRTMAIMLAAAVAQILFATGTAWLGARIAIGFGRDLRAAVFARVQSFSLTELRIFGTPSLITRTTNDVQQLQTVLVMFLTMVMTAPIMGIGAVIMAIRQDSHLSLLLLVSVPVLGLIIGVLMVKSLPLFSAMQGQIDRVNQILREQITGLRVIRAFVRDTHERDRFAVANDALTDTALRVGRLMALNMPAAMIVMQLSSIAMVWFAAHRIASGAMQVGSLVAFIAYIAQVLISVMIASMLFAIAPRALVSGRRIREVLQTETSVVEPAAPAKLGAAAMTRCAVEFRDVTFSYPGAEAAVLSHVSFRIDPGETVAVIGSTGSGKSTLVNLVPRLFDVTGGSVCLDGIDVRALPLQTLWSLIGLVPQESYLFSGTIADNLRYGRADADEAALWHALEIAQAKDFVESLPLGLDAPVAQGGGNFSGGQRQRLTIARALVRRAPIYLFDDSFSALDYVTDMRLRQALAREMGDDAAMLIVGQRVSSVRHADRILVLDRGVIVGAGRHEQLLAECAAYREIVESQHAEELAP</sequence>
<dbReference type="PANTHER" id="PTHR43394:SF1">
    <property type="entry name" value="ATP-BINDING CASSETTE SUB-FAMILY B MEMBER 10, MITOCHONDRIAL"/>
    <property type="match status" value="1"/>
</dbReference>
<dbReference type="PROSITE" id="PS50893">
    <property type="entry name" value="ABC_TRANSPORTER_2"/>
    <property type="match status" value="1"/>
</dbReference>
<protein>
    <submittedName>
        <fullName evidence="13">ATP-binding cassette subfamily B protein</fullName>
    </submittedName>
</protein>
<keyword evidence="9 10" id="KW-0472">Membrane</keyword>
<dbReference type="Pfam" id="PF00005">
    <property type="entry name" value="ABC_tran"/>
    <property type="match status" value="1"/>
</dbReference>
<evidence type="ECO:0000256" key="5">
    <source>
        <dbReference type="ARBA" id="ARBA00022692"/>
    </source>
</evidence>
<dbReference type="InterPro" id="IPR003593">
    <property type="entry name" value="AAA+_ATPase"/>
</dbReference>
<dbReference type="GO" id="GO:0005886">
    <property type="term" value="C:plasma membrane"/>
    <property type="evidence" value="ECO:0007669"/>
    <property type="project" value="UniProtKB-SubCell"/>
</dbReference>
<feature type="transmembrane region" description="Helical" evidence="10">
    <location>
        <begin position="255"/>
        <end position="276"/>
    </location>
</feature>
<feature type="transmembrane region" description="Helical" evidence="10">
    <location>
        <begin position="142"/>
        <end position="166"/>
    </location>
</feature>
<evidence type="ECO:0000259" key="11">
    <source>
        <dbReference type="PROSITE" id="PS50893"/>
    </source>
</evidence>
<dbReference type="SUPFAM" id="SSF52540">
    <property type="entry name" value="P-loop containing nucleoside triphosphate hydrolases"/>
    <property type="match status" value="1"/>
</dbReference>
<dbReference type="AlphaFoldDB" id="A0A840AVD7"/>
<dbReference type="SMART" id="SM00382">
    <property type="entry name" value="AAA"/>
    <property type="match status" value="1"/>
</dbReference>